<feature type="chain" id="PRO_5045205334" evidence="1">
    <location>
        <begin position="25"/>
        <end position="603"/>
    </location>
</feature>
<proteinExistence type="predicted"/>
<dbReference type="Gene3D" id="3.40.30.10">
    <property type="entry name" value="Glutaredoxin"/>
    <property type="match status" value="1"/>
</dbReference>
<dbReference type="RefSeq" id="WP_206587569.1">
    <property type="nucleotide sequence ID" value="NZ_JAFKCU010000003.1"/>
</dbReference>
<dbReference type="EMBL" id="JAFKCU010000003">
    <property type="protein sequence ID" value="MBN7816916.1"/>
    <property type="molecule type" value="Genomic_DNA"/>
</dbReference>
<comment type="caution">
    <text evidence="3">The sequence shown here is derived from an EMBL/GenBank/DDBJ whole genome shotgun (WGS) entry which is preliminary data.</text>
</comment>
<evidence type="ECO:0000313" key="3">
    <source>
        <dbReference type="EMBL" id="MBN7816916.1"/>
    </source>
</evidence>
<name>A0ABS3CL65_9BACT</name>
<dbReference type="Pfam" id="PF13905">
    <property type="entry name" value="Thioredoxin_8"/>
    <property type="match status" value="1"/>
</dbReference>
<evidence type="ECO:0000313" key="4">
    <source>
        <dbReference type="Proteomes" id="UP000664480"/>
    </source>
</evidence>
<gene>
    <name evidence="3" type="ORF">J0A69_15835</name>
</gene>
<reference evidence="3 4" key="1">
    <citation type="submission" date="2021-03" db="EMBL/GenBank/DDBJ databases">
        <title>novel species isolated from a fishpond in China.</title>
        <authorList>
            <person name="Lu H."/>
            <person name="Cai Z."/>
        </authorList>
    </citation>
    <scope>NUCLEOTIDE SEQUENCE [LARGE SCALE GENOMIC DNA]</scope>
    <source>
        <strain evidence="3 4">YJ13C</strain>
    </source>
</reference>
<dbReference type="InterPro" id="IPR036249">
    <property type="entry name" value="Thioredoxin-like_sf"/>
</dbReference>
<dbReference type="CDD" id="cd02966">
    <property type="entry name" value="TlpA_like_family"/>
    <property type="match status" value="1"/>
</dbReference>
<keyword evidence="1" id="KW-0732">Signal</keyword>
<organism evidence="3 4">
    <name type="scientific">Algoriphagus pacificus</name>
    <dbReference type="NCBI Taxonomy" id="2811234"/>
    <lineage>
        <taxon>Bacteria</taxon>
        <taxon>Pseudomonadati</taxon>
        <taxon>Bacteroidota</taxon>
        <taxon>Cytophagia</taxon>
        <taxon>Cytophagales</taxon>
        <taxon>Cyclobacteriaceae</taxon>
        <taxon>Algoriphagus</taxon>
    </lineage>
</organism>
<feature type="domain" description="Thioredoxin" evidence="2">
    <location>
        <begin position="454"/>
        <end position="600"/>
    </location>
</feature>
<protein>
    <submittedName>
        <fullName evidence="3">TlpA family protein disulfide reductase</fullName>
    </submittedName>
</protein>
<dbReference type="PROSITE" id="PS51352">
    <property type="entry name" value="THIOREDOXIN_2"/>
    <property type="match status" value="1"/>
</dbReference>
<sequence>MKKILFTCFLALLCLFGSSIKAQVACSPPGVDLVDCPGLPALTGSHRGGDARSDTFYSVTAQDINGGPFTVDCGLKTVDYNKMGFSFVDDSISLRQGSLGSPATGEAMIYGEIINPDSLSPLLIEFRPYYLDGESSFMVERLEPVLLAGETFDGVMNPLVRKFTSGLEMEDRPGYFSILLGGRTILSDFLVLPGDRLKVELDLRELDVLFGGENAAFYEAQYAIAREGKRLAFDGPRQLVAKADSRILSTPGNLEKWEHFKGEFGSKLLVMSPGKESLDYLLLGLKPDNPHLLGMLDVLENYRSKLDEMEYELLKAEIHASVRFSVLTTFRKFHYPEFDRRFSESERASYRDFILDSFLDFPEAEIGELTRLVSKEYLNYALEKCMLMALFEGKSLLQVVDALYSGEMAEKLKTAYLSNYLSQLPNQPYVLEKYLAEVSSSPYRERIESLKRSHVPGGRVEPVNLVTLSGKELTEMDLQGKPTLLYFYFSSCPHSASYFKEYLFPLYQEVKDKGVRLIAVSVDEDPELWKSRIDTYSDSSLLNVNLRGESKRRWKEVYEIHGYPKVMFLDRDARILSFDIRTLGEDQESLIQEFKKRFQSELD</sequence>
<evidence type="ECO:0000256" key="1">
    <source>
        <dbReference type="SAM" id="SignalP"/>
    </source>
</evidence>
<keyword evidence="4" id="KW-1185">Reference proteome</keyword>
<accession>A0ABS3CL65</accession>
<feature type="signal peptide" evidence="1">
    <location>
        <begin position="1"/>
        <end position="24"/>
    </location>
</feature>
<dbReference type="Proteomes" id="UP000664480">
    <property type="component" value="Unassembled WGS sequence"/>
</dbReference>
<dbReference type="InterPro" id="IPR012336">
    <property type="entry name" value="Thioredoxin-like_fold"/>
</dbReference>
<dbReference type="SUPFAM" id="SSF52833">
    <property type="entry name" value="Thioredoxin-like"/>
    <property type="match status" value="1"/>
</dbReference>
<dbReference type="InterPro" id="IPR013766">
    <property type="entry name" value="Thioredoxin_domain"/>
</dbReference>
<evidence type="ECO:0000259" key="2">
    <source>
        <dbReference type="PROSITE" id="PS51352"/>
    </source>
</evidence>